<comment type="subcellular location">
    <subcellularLocation>
        <location evidence="1">Membrane</location>
        <topology evidence="1">Multi-pass membrane protein</topology>
    </subcellularLocation>
</comment>
<evidence type="ECO:0000256" key="5">
    <source>
        <dbReference type="ARBA" id="ARBA00023002"/>
    </source>
</evidence>
<dbReference type="SFLD" id="SFLDS00052">
    <property type="entry name" value="Ferric_Reductase_Domain"/>
    <property type="match status" value="1"/>
</dbReference>
<evidence type="ECO:0000256" key="10">
    <source>
        <dbReference type="SAM" id="SignalP"/>
    </source>
</evidence>
<evidence type="ECO:0000256" key="1">
    <source>
        <dbReference type="ARBA" id="ARBA00004141"/>
    </source>
</evidence>
<keyword evidence="2" id="KW-0813">Transport</keyword>
<reference evidence="14" key="1">
    <citation type="submission" date="2016-02" db="EMBL/GenBank/DDBJ databases">
        <title>Draft genome sequence of Microdochium bolleyi, a fungal endophyte of beachgrass.</title>
        <authorList>
            <consortium name="DOE Joint Genome Institute"/>
            <person name="David A.S."/>
            <person name="May G."/>
            <person name="Haridas S."/>
            <person name="Lim J."/>
            <person name="Wang M."/>
            <person name="Labutti K."/>
            <person name="Lipzen A."/>
            <person name="Barry K."/>
            <person name="Grigoriev I.V."/>
        </authorList>
    </citation>
    <scope>NUCLEOTIDE SEQUENCE [LARGE SCALE GENOMIC DNA]</scope>
    <source>
        <strain evidence="14">J235TASD1</strain>
    </source>
</reference>
<feature type="compositionally biased region" description="Low complexity" evidence="8">
    <location>
        <begin position="153"/>
        <end position="180"/>
    </location>
</feature>
<keyword evidence="4 9" id="KW-1133">Transmembrane helix</keyword>
<feature type="domain" description="Ferric oxidoreductase" evidence="11">
    <location>
        <begin position="359"/>
        <end position="475"/>
    </location>
</feature>
<feature type="region of interest" description="Disordered" evidence="8">
    <location>
        <begin position="577"/>
        <end position="618"/>
    </location>
</feature>
<feature type="transmembrane region" description="Helical" evidence="9">
    <location>
        <begin position="431"/>
        <end position="453"/>
    </location>
</feature>
<keyword evidence="5" id="KW-0560">Oxidoreductase</keyword>
<feature type="transmembrane region" description="Helical" evidence="9">
    <location>
        <begin position="398"/>
        <end position="419"/>
    </location>
</feature>
<name>A0A136JAG9_9PEZI</name>
<evidence type="ECO:0000313" key="14">
    <source>
        <dbReference type="Proteomes" id="UP000070501"/>
    </source>
</evidence>
<dbReference type="GO" id="GO:0000293">
    <property type="term" value="F:ferric-chelate reductase activity"/>
    <property type="evidence" value="ECO:0007669"/>
    <property type="project" value="TreeGrafter"/>
</dbReference>
<evidence type="ECO:0000313" key="13">
    <source>
        <dbReference type="EMBL" id="KXJ94173.1"/>
    </source>
</evidence>
<keyword evidence="10" id="KW-0732">Signal</keyword>
<dbReference type="GO" id="GO:0006826">
    <property type="term" value="P:iron ion transport"/>
    <property type="evidence" value="ECO:0007669"/>
    <property type="project" value="TreeGrafter"/>
</dbReference>
<dbReference type="GO" id="GO:0015677">
    <property type="term" value="P:copper ion import"/>
    <property type="evidence" value="ECO:0007669"/>
    <property type="project" value="TreeGrafter"/>
</dbReference>
<feature type="transmembrane region" description="Helical" evidence="9">
    <location>
        <begin position="460"/>
        <end position="480"/>
    </location>
</feature>
<evidence type="ECO:0000259" key="11">
    <source>
        <dbReference type="Pfam" id="PF01794"/>
    </source>
</evidence>
<dbReference type="InParanoid" id="A0A136JAG9"/>
<evidence type="ECO:0000256" key="7">
    <source>
        <dbReference type="ARBA" id="ARBA00023136"/>
    </source>
</evidence>
<feature type="compositionally biased region" description="Polar residues" evidence="8">
    <location>
        <begin position="577"/>
        <end position="589"/>
    </location>
</feature>
<dbReference type="SFLD" id="SFLDG01168">
    <property type="entry name" value="Ferric_reductase_subgroup_(FRE"/>
    <property type="match status" value="1"/>
</dbReference>
<evidence type="ECO:0000256" key="3">
    <source>
        <dbReference type="ARBA" id="ARBA00022692"/>
    </source>
</evidence>
<dbReference type="GO" id="GO:0005886">
    <property type="term" value="C:plasma membrane"/>
    <property type="evidence" value="ECO:0007669"/>
    <property type="project" value="TreeGrafter"/>
</dbReference>
<dbReference type="InterPro" id="IPR039261">
    <property type="entry name" value="FNR_nucleotide-bd"/>
</dbReference>
<dbReference type="PANTHER" id="PTHR32361:SF9">
    <property type="entry name" value="FERRIC REDUCTASE TRANSMEMBRANE COMPONENT 3-RELATED"/>
    <property type="match status" value="1"/>
</dbReference>
<evidence type="ECO:0000256" key="6">
    <source>
        <dbReference type="ARBA" id="ARBA00023065"/>
    </source>
</evidence>
<sequence length="858" mass="92368">MTTTELASAVRSGARLASIVLILLAATAHADGTGMIGTGKTLYYPTCAFACRNVVSKCTLLCTPSPDNATVNHGTAHNPVTTPPKCFVSDPAFLKTVALCIDNYCPHDKSPPALDVVEDYWARHLGTGTMGTDKWVPVMSYREALRTARGDETTAAAAAVGHGSSNNTTGTSSGSGNGTSHDGHSSHARAAMLNMGMSMPNVSSALPVIKAKKPLNVTSFIVPTDWQLQYNGLYDFETNEIGHTHYAIVIAVVAVTLPVLASLLPRVLPSTTTRSYFWTALEAAVIHPPAWGTKHREPVALTAAVGGALVPTRGQALYIGIISLLNIVLLLGPFVSTHPQSTFVSLQAQSLSVIGNRAGDMAMGNAVAMYTFAMRNNPLSYVTRGWTRSTYLLLHRWLGYWVILHTALHSVLLLAYYKIFGSYEAELVRAYWIWGIVGTVAVCAVFPTSLLVVRQRAYEFFLASHVVLSLLFLVGFYYHIWYCYEYRWGYEIWMFVASALWAVDWVVRAGRVLVQGFRTGAVVKTATVNVVEGTDGGYVRIRVDGVELRDGGFAYLYFPTLGWKFWEGHPFSVASATSPARPLSGNSEGRQGDNKNSDTKVTTGKRSSSSSTSSSTTKAAALSGSTSFFARTQTGMTSQLGKRAAASSDKTFQLSVIVEATYHGGGRPEQSLAGCERLVCIAGGVGVTALLPYLSQHAGNAGSGDKSKTNKERSAQLYWGLRQAGLVEALEPELTRLQQEGGVRVETAVGTRFDVEQILRRELLPSARTGASLPRMCCKGKMAVSEGSAIDSQGDEEEKTKTVAGADDSEAWRSGGPVAIVVCGPPSMADDVRVAVSRLARQETLVRPYVFIDEAFSW</sequence>
<dbReference type="OrthoDB" id="167398at2759"/>
<dbReference type="InterPro" id="IPR013121">
    <property type="entry name" value="Fe_red_NAD-bd_6"/>
</dbReference>
<feature type="signal peptide" evidence="10">
    <location>
        <begin position="1"/>
        <end position="30"/>
    </location>
</feature>
<proteinExistence type="predicted"/>
<dbReference type="InterPro" id="IPR051410">
    <property type="entry name" value="Ferric/Cupric_Reductase"/>
</dbReference>
<feature type="domain" description="Ferric reductase NAD binding" evidence="12">
    <location>
        <begin position="676"/>
        <end position="836"/>
    </location>
</feature>
<dbReference type="EMBL" id="KQ964247">
    <property type="protein sequence ID" value="KXJ94173.1"/>
    <property type="molecule type" value="Genomic_DNA"/>
</dbReference>
<evidence type="ECO:0000256" key="9">
    <source>
        <dbReference type="SAM" id="Phobius"/>
    </source>
</evidence>
<feature type="region of interest" description="Disordered" evidence="8">
    <location>
        <begin position="787"/>
        <end position="808"/>
    </location>
</feature>
<evidence type="ECO:0000256" key="4">
    <source>
        <dbReference type="ARBA" id="ARBA00022989"/>
    </source>
</evidence>
<feature type="region of interest" description="Disordered" evidence="8">
    <location>
        <begin position="152"/>
        <end position="186"/>
    </location>
</feature>
<keyword evidence="6" id="KW-0406">Ion transport</keyword>
<gene>
    <name evidence="13" type="ORF">Micbo1qcDRAFT_220768</name>
</gene>
<protein>
    <recommendedName>
        <fullName evidence="15">Ferric reductase like transmembrane component-domain-containing protein</fullName>
    </recommendedName>
</protein>
<evidence type="ECO:0000259" key="12">
    <source>
        <dbReference type="Pfam" id="PF08030"/>
    </source>
</evidence>
<dbReference type="STRING" id="196109.A0A136JAG9"/>
<keyword evidence="14" id="KW-1185">Reference proteome</keyword>
<keyword evidence="7 9" id="KW-0472">Membrane</keyword>
<evidence type="ECO:0008006" key="15">
    <source>
        <dbReference type="Google" id="ProtNLM"/>
    </source>
</evidence>
<keyword evidence="3 9" id="KW-0812">Transmembrane</keyword>
<evidence type="ECO:0000256" key="8">
    <source>
        <dbReference type="SAM" id="MobiDB-lite"/>
    </source>
</evidence>
<dbReference type="AlphaFoldDB" id="A0A136JAG9"/>
<feature type="compositionally biased region" description="Low complexity" evidence="8">
    <location>
        <begin position="599"/>
        <end position="618"/>
    </location>
</feature>
<dbReference type="Gene3D" id="3.40.50.80">
    <property type="entry name" value="Nucleotide-binding domain of ferredoxin-NADP reductase (FNR) module"/>
    <property type="match status" value="1"/>
</dbReference>
<feature type="transmembrane region" description="Helical" evidence="9">
    <location>
        <begin position="246"/>
        <end position="264"/>
    </location>
</feature>
<dbReference type="Pfam" id="PF01794">
    <property type="entry name" value="Ferric_reduct"/>
    <property type="match status" value="1"/>
</dbReference>
<feature type="chain" id="PRO_5007293662" description="Ferric reductase like transmembrane component-domain-containing protein" evidence="10">
    <location>
        <begin position="31"/>
        <end position="858"/>
    </location>
</feature>
<dbReference type="Pfam" id="PF08030">
    <property type="entry name" value="NAD_binding_6"/>
    <property type="match status" value="1"/>
</dbReference>
<dbReference type="SUPFAM" id="SSF52343">
    <property type="entry name" value="Ferredoxin reductase-like, C-terminal NADP-linked domain"/>
    <property type="match status" value="1"/>
</dbReference>
<dbReference type="PANTHER" id="PTHR32361">
    <property type="entry name" value="FERRIC/CUPRIC REDUCTASE TRANSMEMBRANE COMPONENT"/>
    <property type="match status" value="1"/>
</dbReference>
<dbReference type="CDD" id="cd06186">
    <property type="entry name" value="NOX_Duox_like_FAD_NADP"/>
    <property type="match status" value="1"/>
</dbReference>
<dbReference type="GO" id="GO:0006879">
    <property type="term" value="P:intracellular iron ion homeostasis"/>
    <property type="evidence" value="ECO:0007669"/>
    <property type="project" value="TreeGrafter"/>
</dbReference>
<dbReference type="Proteomes" id="UP000070501">
    <property type="component" value="Unassembled WGS sequence"/>
</dbReference>
<organism evidence="13 14">
    <name type="scientific">Microdochium bolleyi</name>
    <dbReference type="NCBI Taxonomy" id="196109"/>
    <lineage>
        <taxon>Eukaryota</taxon>
        <taxon>Fungi</taxon>
        <taxon>Dikarya</taxon>
        <taxon>Ascomycota</taxon>
        <taxon>Pezizomycotina</taxon>
        <taxon>Sordariomycetes</taxon>
        <taxon>Xylariomycetidae</taxon>
        <taxon>Xylariales</taxon>
        <taxon>Microdochiaceae</taxon>
        <taxon>Microdochium</taxon>
    </lineage>
</organism>
<dbReference type="InterPro" id="IPR013130">
    <property type="entry name" value="Fe3_Rdtase_TM_dom"/>
</dbReference>
<accession>A0A136JAG9</accession>
<feature type="transmembrane region" description="Helical" evidence="9">
    <location>
        <begin position="316"/>
        <end position="335"/>
    </location>
</feature>
<evidence type="ECO:0000256" key="2">
    <source>
        <dbReference type="ARBA" id="ARBA00022448"/>
    </source>
</evidence>